<evidence type="ECO:0000313" key="2">
    <source>
        <dbReference type="Proteomes" id="UP000239065"/>
    </source>
</evidence>
<proteinExistence type="predicted"/>
<dbReference type="Proteomes" id="UP000239065">
    <property type="component" value="Unassembled WGS sequence"/>
</dbReference>
<name>A0A2S9SNN4_9BACT</name>
<accession>A0A2S9SNN4</accession>
<sequence>MKIIENYDYILSIGAFFEDEEFRNSLKKAIKNSATFIYMHPIDNFELKDFYTQFIKYEVASEEAILALIFNFFAKNLPKEQKEFLDNLDIGYLSAESSAGEEEFEEAFVKFEEASKRALFVGDDLINHERVENIVKLLANIKKYTDFELIFSDKTFEEKVNSCSNLSLDEIDDLQTFNGTLVYFTNIQTNEKLIASQTFLNIAKLKSGDMASFKIDDKIYKKEVVLDKNLLGTIALISNPTSNYRFAKIVLNKEQN</sequence>
<dbReference type="RefSeq" id="WP_105909054.1">
    <property type="nucleotide sequence ID" value="NZ_NXGJ01000004.1"/>
</dbReference>
<evidence type="ECO:0000313" key="1">
    <source>
        <dbReference type="EMBL" id="PRM88195.1"/>
    </source>
</evidence>
<dbReference type="AlphaFoldDB" id="A0A2S9SNN4"/>
<dbReference type="EMBL" id="NXGJ01000004">
    <property type="protein sequence ID" value="PRM88195.1"/>
    <property type="molecule type" value="Genomic_DNA"/>
</dbReference>
<gene>
    <name evidence="1" type="ORF">CJ669_05435</name>
</gene>
<reference evidence="1 2" key="1">
    <citation type="submission" date="2017-09" db="EMBL/GenBank/DDBJ databases">
        <title>Reassesment of A. cryaerophilus.</title>
        <authorList>
            <person name="Perez-Cataluna A."/>
            <person name="Collado L."/>
            <person name="Salgado O."/>
            <person name="Lefinanco V."/>
            <person name="Figueras M.J."/>
        </authorList>
    </citation>
    <scope>NUCLEOTIDE SEQUENCE [LARGE SCALE GENOMIC DNA]</scope>
    <source>
        <strain evidence="1 2">LMG 9861</strain>
    </source>
</reference>
<protein>
    <submittedName>
        <fullName evidence="1">Uncharacterized protein</fullName>
    </submittedName>
</protein>
<comment type="caution">
    <text evidence="1">The sequence shown here is derived from an EMBL/GenBank/DDBJ whole genome shotgun (WGS) entry which is preliminary data.</text>
</comment>
<organism evidence="1 2">
    <name type="scientific">Aliarcobacter cryaerophilus</name>
    <dbReference type="NCBI Taxonomy" id="28198"/>
    <lineage>
        <taxon>Bacteria</taxon>
        <taxon>Pseudomonadati</taxon>
        <taxon>Campylobacterota</taxon>
        <taxon>Epsilonproteobacteria</taxon>
        <taxon>Campylobacterales</taxon>
        <taxon>Arcobacteraceae</taxon>
        <taxon>Aliarcobacter</taxon>
    </lineage>
</organism>